<evidence type="ECO:0000256" key="6">
    <source>
        <dbReference type="ARBA" id="ARBA00023136"/>
    </source>
</evidence>
<evidence type="ECO:0000313" key="12">
    <source>
        <dbReference type="Proteomes" id="UP000317180"/>
    </source>
</evidence>
<dbReference type="InterPro" id="IPR023271">
    <property type="entry name" value="Aquaporin-like"/>
</dbReference>
<dbReference type="InterPro" id="IPR022357">
    <property type="entry name" value="MIP_CS"/>
</dbReference>
<dbReference type="PANTHER" id="PTHR43829">
    <property type="entry name" value="AQUAPORIN OR AQUAGLYCEROPORIN RELATED"/>
    <property type="match status" value="1"/>
</dbReference>
<dbReference type="RefSeq" id="WP_122952617.1">
    <property type="nucleotide sequence ID" value="NZ_BJOD01000094.1"/>
</dbReference>
<organism evidence="10 11">
    <name type="scientific">Brevibacillus agri</name>
    <dbReference type="NCBI Taxonomy" id="51101"/>
    <lineage>
        <taxon>Bacteria</taxon>
        <taxon>Bacillati</taxon>
        <taxon>Bacillota</taxon>
        <taxon>Bacilli</taxon>
        <taxon>Bacillales</taxon>
        <taxon>Paenibacillaceae</taxon>
        <taxon>Brevibacillus</taxon>
    </lineage>
</organism>
<keyword evidence="6 8" id="KW-0472">Membrane</keyword>
<dbReference type="Pfam" id="PF00230">
    <property type="entry name" value="MIP"/>
    <property type="match status" value="1"/>
</dbReference>
<evidence type="ECO:0000256" key="7">
    <source>
        <dbReference type="RuleBase" id="RU000477"/>
    </source>
</evidence>
<feature type="transmembrane region" description="Helical" evidence="8">
    <location>
        <begin position="34"/>
        <end position="55"/>
    </location>
</feature>
<evidence type="ECO:0000256" key="8">
    <source>
        <dbReference type="SAM" id="Phobius"/>
    </source>
</evidence>
<dbReference type="EMBL" id="BJOD01000094">
    <property type="protein sequence ID" value="GED28713.1"/>
    <property type="molecule type" value="Genomic_DNA"/>
</dbReference>
<protein>
    <submittedName>
        <fullName evidence="10">Aquaporin family protein</fullName>
    </submittedName>
    <submittedName>
        <fullName evidence="9">Glycerol uptake facilitator protein</fullName>
    </submittedName>
</protein>
<sequence length="284" mass="29696">MSAYVGELVGTMILIILGAGVCAGQNLKKAYSQNGGWIVITLGWGLAVACGAYAVGSISGAHLNPALTIALASIGQFPWEQVPGYVLAQFVGAFMGATFVWIFYYPHWRETDDAAAKLGIFATGPAIPHTVANLFSEILGTFFLVLGLLAIGANKFAEGLNPFVVGFLIVAIGLSLGGTTGYAINPARDLGPRIAHALLPIHGKGRSNWGYAWIPVVGPIIGAVCGAFFYKWTFTDHSLTGVVALAVFMVIAMGVGMASKKTNAAQASGKERLVTDHARSQSHG</sequence>
<name>A0A3M8B5Z8_9BACL</name>
<dbReference type="PANTHER" id="PTHR43829:SF9">
    <property type="entry name" value="AQUAPORIN-9"/>
    <property type="match status" value="1"/>
</dbReference>
<dbReference type="EMBL" id="RHHN01000016">
    <property type="protein sequence ID" value="RNB58866.1"/>
    <property type="molecule type" value="Genomic_DNA"/>
</dbReference>
<evidence type="ECO:0000256" key="3">
    <source>
        <dbReference type="ARBA" id="ARBA00022448"/>
    </source>
</evidence>
<dbReference type="PROSITE" id="PS00221">
    <property type="entry name" value="MIP"/>
    <property type="match status" value="1"/>
</dbReference>
<evidence type="ECO:0000256" key="5">
    <source>
        <dbReference type="ARBA" id="ARBA00022989"/>
    </source>
</evidence>
<comment type="subcellular location">
    <subcellularLocation>
        <location evidence="1">Membrane</location>
        <topology evidence="1">Multi-pass membrane protein</topology>
    </subcellularLocation>
</comment>
<evidence type="ECO:0000313" key="10">
    <source>
        <dbReference type="EMBL" id="RNB58866.1"/>
    </source>
</evidence>
<keyword evidence="4 7" id="KW-0812">Transmembrane</keyword>
<evidence type="ECO:0000313" key="11">
    <source>
        <dbReference type="Proteomes" id="UP000276178"/>
    </source>
</evidence>
<keyword evidence="5 8" id="KW-1133">Transmembrane helix</keyword>
<dbReference type="PRINTS" id="PR00783">
    <property type="entry name" value="MINTRINSICP"/>
</dbReference>
<keyword evidence="12" id="KW-1185">Reference proteome</keyword>
<feature type="transmembrane region" description="Helical" evidence="8">
    <location>
        <begin position="126"/>
        <end position="151"/>
    </location>
</feature>
<dbReference type="NCBIfam" id="TIGR00861">
    <property type="entry name" value="MIP"/>
    <property type="match status" value="1"/>
</dbReference>
<gene>
    <name evidence="9" type="ORF">BAG01nite_48150</name>
    <name evidence="10" type="ORF">EB820_04985</name>
</gene>
<dbReference type="OrthoDB" id="9807293at2"/>
<dbReference type="CDD" id="cd00333">
    <property type="entry name" value="MIP"/>
    <property type="match status" value="1"/>
</dbReference>
<evidence type="ECO:0000256" key="4">
    <source>
        <dbReference type="ARBA" id="ARBA00022692"/>
    </source>
</evidence>
<keyword evidence="3 7" id="KW-0813">Transport</keyword>
<reference evidence="9 12" key="2">
    <citation type="submission" date="2019-06" db="EMBL/GenBank/DDBJ databases">
        <title>Whole genome shotgun sequence of Brevibacillus agri NBRC 15538.</title>
        <authorList>
            <person name="Hosoyama A."/>
            <person name="Uohara A."/>
            <person name="Ohji S."/>
            <person name="Ichikawa N."/>
        </authorList>
    </citation>
    <scope>NUCLEOTIDE SEQUENCE [LARGE SCALE GENOMIC DNA]</scope>
    <source>
        <strain evidence="9 12">NBRC 15538</strain>
    </source>
</reference>
<dbReference type="Proteomes" id="UP000317180">
    <property type="component" value="Unassembled WGS sequence"/>
</dbReference>
<feature type="transmembrane region" description="Helical" evidence="8">
    <location>
        <begin position="211"/>
        <end position="232"/>
    </location>
</feature>
<dbReference type="AlphaFoldDB" id="A0A3M8B5Z8"/>
<dbReference type="Gene3D" id="1.20.1080.10">
    <property type="entry name" value="Glycerol uptake facilitator protein"/>
    <property type="match status" value="1"/>
</dbReference>
<evidence type="ECO:0000313" key="9">
    <source>
        <dbReference type="EMBL" id="GED28713.1"/>
    </source>
</evidence>
<dbReference type="GO" id="GO:0015254">
    <property type="term" value="F:glycerol channel activity"/>
    <property type="evidence" value="ECO:0007669"/>
    <property type="project" value="TreeGrafter"/>
</dbReference>
<accession>A0A3M8B5Z8</accession>
<comment type="caution">
    <text evidence="10">The sequence shown here is derived from an EMBL/GenBank/DDBJ whole genome shotgun (WGS) entry which is preliminary data.</text>
</comment>
<feature type="transmembrane region" description="Helical" evidence="8">
    <location>
        <begin position="163"/>
        <end position="184"/>
    </location>
</feature>
<feature type="transmembrane region" description="Helical" evidence="8">
    <location>
        <begin position="85"/>
        <end position="105"/>
    </location>
</feature>
<dbReference type="GeneID" id="82809926"/>
<reference evidence="10 11" key="1">
    <citation type="submission" date="2018-10" db="EMBL/GenBank/DDBJ databases">
        <title>Phylogenomics of Brevibacillus.</title>
        <authorList>
            <person name="Dunlap C."/>
        </authorList>
    </citation>
    <scope>NUCLEOTIDE SEQUENCE [LARGE SCALE GENOMIC DNA]</scope>
    <source>
        <strain evidence="10 11">NRRL NRS 1219</strain>
    </source>
</reference>
<feature type="transmembrane region" description="Helical" evidence="8">
    <location>
        <begin position="238"/>
        <end position="258"/>
    </location>
</feature>
<evidence type="ECO:0000256" key="2">
    <source>
        <dbReference type="ARBA" id="ARBA00006175"/>
    </source>
</evidence>
<dbReference type="Proteomes" id="UP000276178">
    <property type="component" value="Unassembled WGS sequence"/>
</dbReference>
<evidence type="ECO:0000256" key="1">
    <source>
        <dbReference type="ARBA" id="ARBA00004141"/>
    </source>
</evidence>
<dbReference type="InterPro" id="IPR050363">
    <property type="entry name" value="MIP/Aquaporin"/>
</dbReference>
<proteinExistence type="inferred from homology"/>
<dbReference type="InterPro" id="IPR000425">
    <property type="entry name" value="MIP"/>
</dbReference>
<dbReference type="SUPFAM" id="SSF81338">
    <property type="entry name" value="Aquaporin-like"/>
    <property type="match status" value="1"/>
</dbReference>
<comment type="similarity">
    <text evidence="2 7">Belongs to the MIP/aquaporin (TC 1.A.8) family.</text>
</comment>
<dbReference type="GO" id="GO:0005886">
    <property type="term" value="C:plasma membrane"/>
    <property type="evidence" value="ECO:0007669"/>
    <property type="project" value="TreeGrafter"/>
</dbReference>